<feature type="domain" description="DUF927" evidence="1">
    <location>
        <begin position="360"/>
        <end position="634"/>
    </location>
</feature>
<evidence type="ECO:0000313" key="3">
    <source>
        <dbReference type="Proteomes" id="UP000006263"/>
    </source>
</evidence>
<accession>K6YEW4</accession>
<dbReference type="AlphaFoldDB" id="K6YEW4"/>
<organism evidence="2 3">
    <name type="scientific">Paraglaciecola mesophila KMM 241</name>
    <dbReference type="NCBI Taxonomy" id="1128912"/>
    <lineage>
        <taxon>Bacteria</taxon>
        <taxon>Pseudomonadati</taxon>
        <taxon>Pseudomonadota</taxon>
        <taxon>Gammaproteobacteria</taxon>
        <taxon>Alteromonadales</taxon>
        <taxon>Alteromonadaceae</taxon>
        <taxon>Paraglaciecola</taxon>
    </lineage>
</organism>
<dbReference type="eggNOG" id="COG5519">
    <property type="taxonomic scope" value="Bacteria"/>
</dbReference>
<evidence type="ECO:0000313" key="2">
    <source>
        <dbReference type="EMBL" id="GAC22511.1"/>
    </source>
</evidence>
<dbReference type="EMBL" id="BAEP01000004">
    <property type="protein sequence ID" value="GAC22511.1"/>
    <property type="molecule type" value="Genomic_DNA"/>
</dbReference>
<dbReference type="Gene3D" id="3.90.580.10">
    <property type="entry name" value="Zinc finger, CHC2-type domain"/>
    <property type="match status" value="1"/>
</dbReference>
<dbReference type="Proteomes" id="UP000006263">
    <property type="component" value="Unassembled WGS sequence"/>
</dbReference>
<dbReference type="GO" id="GO:0003677">
    <property type="term" value="F:DNA binding"/>
    <property type="evidence" value="ECO:0007669"/>
    <property type="project" value="InterPro"/>
</dbReference>
<dbReference type="InterPro" id="IPR030476">
    <property type="entry name" value="Pentaxin_CS"/>
</dbReference>
<protein>
    <recommendedName>
        <fullName evidence="1">DUF927 domain-containing protein</fullName>
    </recommendedName>
</protein>
<reference evidence="2 3" key="1">
    <citation type="journal article" date="2017" name="Antonie Van Leeuwenhoek">
        <title>Rhizobium rhizosphaerae sp. nov., a novel species isolated from rice rhizosphere.</title>
        <authorList>
            <person name="Zhao J.J."/>
            <person name="Zhang J."/>
            <person name="Zhang R.J."/>
            <person name="Zhang C.W."/>
            <person name="Yin H.Q."/>
            <person name="Zhang X.X."/>
        </authorList>
    </citation>
    <scope>NUCLEOTIDE SEQUENCE [LARGE SCALE GENOMIC DNA]</scope>
    <source>
        <strain evidence="2 3">KMM 241</strain>
    </source>
</reference>
<dbReference type="InterPro" id="IPR009270">
    <property type="entry name" value="DUF927"/>
</dbReference>
<dbReference type="Gene3D" id="3.40.1360.10">
    <property type="match status" value="1"/>
</dbReference>
<dbReference type="GO" id="GO:0008270">
    <property type="term" value="F:zinc ion binding"/>
    <property type="evidence" value="ECO:0007669"/>
    <property type="project" value="InterPro"/>
</dbReference>
<gene>
    <name evidence="2" type="ORF">GMES_0201</name>
</gene>
<sequence length="960" mass="105983">MGLDFKHLADVALSRSHDVVEHYLPGGKYESDEYVVLNPKRSDSRAGSFKVNMVTGIWSDFATGDKGADLISLVAYVTNQSQGDAYKELSNYLGAGGLTQERPPAKLRPAKVKWTPILPVPKEVLGSCPTSDRSLGKPKTVWEYLDESGELLIKMLRFETAEKGKIKKSFKPLTYGCSDQGEKKWLWRSIPDKRPLYGLHELNSKPDATIVLCEGEKATDAAKQLFPSHICMTWLSGTNSIGKTDFKPIVSRDVLIWPDNDPAGQSCANQLCVLLKDLGCSNVDVIDITAFEVAPVINGENSVSFGDAVTWPDKADAYDAVAMGWTAQHIELLSETKKLTINTPTAISTHTLDSAIPKGFKISDRGVEAINLDNNGNQIANLICSPLKIKARTVDAGGTGQNWGLLVEFNDYDGLEKSWNIPMKLFATDNGTDIRKGLLDRGLRIEANRDSGRKVLQYLQASEPANRVGLVSKLGWHGEVFVLPAETIGTTSKPLLFDNDSAKVGKISVKGSVAEWREHIADKCCGNDLAVLALSIAFSAPLVNILGMSENIGFHFYGDSSLGKSTLLNVASSVYGAPEHYVKGWKNTDNALEDIAAGHSDMLLALDEMNQADSRIIGNIIYMLGNGKGKNRSGDYKDKATSTWQLAFISNGEKTLEQYLSDVGQSVTGGMEMRFISIYASPHEDEITRKRLGIFNDSKGFAGGADLSDYLRKSVTKYHGTVFREFICNLVGDGRKEIAIFMLDMIADFKRDVLGDQANGQVGRAAEKFAVVALAGELATNYGLTGWDPETCTNAAKSQFKAWLKRRGGTGNIEEMQILKHVASQIELYGERYFRRWDKKQHDNSTAIDDHVPSRNELWGFRQTETVKNQLDGDTTDHVYIVTKQAFEQQLCKGFDHRRVATVLRAEGVSILRDSELQRNRLCTREKLPGYGEKAQQVYKFKASKLTEVIERFSGDKEQS</sequence>
<dbReference type="SUPFAM" id="SSF57783">
    <property type="entry name" value="Zinc beta-ribbon"/>
    <property type="match status" value="1"/>
</dbReference>
<proteinExistence type="predicted"/>
<comment type="caution">
    <text evidence="2">The sequence shown here is derived from an EMBL/GenBank/DDBJ whole genome shotgun (WGS) entry which is preliminary data.</text>
</comment>
<dbReference type="InterPro" id="IPR036977">
    <property type="entry name" value="DNA_primase_Znf_CHC2"/>
</dbReference>
<dbReference type="GO" id="GO:0006260">
    <property type="term" value="P:DNA replication"/>
    <property type="evidence" value="ECO:0007669"/>
    <property type="project" value="InterPro"/>
</dbReference>
<name>K6YEW4_9ALTE</name>
<dbReference type="PROSITE" id="PS00289">
    <property type="entry name" value="PTX_1"/>
    <property type="match status" value="1"/>
</dbReference>
<evidence type="ECO:0000259" key="1">
    <source>
        <dbReference type="Pfam" id="PF06048"/>
    </source>
</evidence>
<dbReference type="Pfam" id="PF06048">
    <property type="entry name" value="DUF927"/>
    <property type="match status" value="1"/>
</dbReference>
<dbReference type="OrthoDB" id="784829at2"/>
<dbReference type="RefSeq" id="WP_006990662.1">
    <property type="nucleotide sequence ID" value="NZ_BAEP01000004.1"/>
</dbReference>